<dbReference type="GO" id="GO:0003676">
    <property type="term" value="F:nucleic acid binding"/>
    <property type="evidence" value="ECO:0007669"/>
    <property type="project" value="InterPro"/>
</dbReference>
<dbReference type="SUPFAM" id="SSF53098">
    <property type="entry name" value="Ribonuclease H-like"/>
    <property type="match status" value="1"/>
</dbReference>
<dbReference type="InterPro" id="IPR036397">
    <property type="entry name" value="RNaseH_sf"/>
</dbReference>
<proteinExistence type="predicted"/>
<dbReference type="InterPro" id="IPR041588">
    <property type="entry name" value="Integrase_H2C2"/>
</dbReference>
<sequence length="150" mass="17730">MLQRIYEGHQGIERCKNRARDVLFWPAMSKQIEDVVQMCGNCNRFQNSNAKEPMIKAEFPSRPWEKVATDVFDFKNRQYLLIADYYYPKLLEVSILIKLTSDTVIMNIKSIFARYGIPEILVSDNARYYTNSKFQEFAKSWEFKHITLSP</sequence>
<dbReference type="Proteomes" id="UP000507470">
    <property type="component" value="Unassembled WGS sequence"/>
</dbReference>
<dbReference type="GO" id="GO:0015074">
    <property type="term" value="P:DNA integration"/>
    <property type="evidence" value="ECO:0007669"/>
    <property type="project" value="InterPro"/>
</dbReference>
<feature type="domain" description="Integrase catalytic" evidence="1">
    <location>
        <begin position="59"/>
        <end position="150"/>
    </location>
</feature>
<dbReference type="EMBL" id="CACVKT020009141">
    <property type="protein sequence ID" value="CAC5420465.1"/>
    <property type="molecule type" value="Genomic_DNA"/>
</dbReference>
<dbReference type="AlphaFoldDB" id="A0A6J8ELK9"/>
<dbReference type="Pfam" id="PF17921">
    <property type="entry name" value="Integrase_H2C2"/>
    <property type="match status" value="1"/>
</dbReference>
<dbReference type="PANTHER" id="PTHR37984:SF7">
    <property type="entry name" value="INTEGRASE CATALYTIC DOMAIN-CONTAINING PROTEIN"/>
    <property type="match status" value="1"/>
</dbReference>
<dbReference type="InterPro" id="IPR012337">
    <property type="entry name" value="RNaseH-like_sf"/>
</dbReference>
<name>A0A6J8ELK9_MYTCO</name>
<evidence type="ECO:0000313" key="2">
    <source>
        <dbReference type="EMBL" id="CAC5420465.1"/>
    </source>
</evidence>
<protein>
    <recommendedName>
        <fullName evidence="1">Integrase catalytic domain-containing protein</fullName>
    </recommendedName>
</protein>
<dbReference type="PROSITE" id="PS50994">
    <property type="entry name" value="INTEGRASE"/>
    <property type="match status" value="1"/>
</dbReference>
<reference evidence="2 3" key="1">
    <citation type="submission" date="2020-06" db="EMBL/GenBank/DDBJ databases">
        <authorList>
            <person name="Li R."/>
            <person name="Bekaert M."/>
        </authorList>
    </citation>
    <scope>NUCLEOTIDE SEQUENCE [LARGE SCALE GENOMIC DNA]</scope>
    <source>
        <strain evidence="3">wild</strain>
    </source>
</reference>
<accession>A0A6J8ELK9</accession>
<dbReference type="Gene3D" id="3.30.420.10">
    <property type="entry name" value="Ribonuclease H-like superfamily/Ribonuclease H"/>
    <property type="match status" value="1"/>
</dbReference>
<evidence type="ECO:0000313" key="3">
    <source>
        <dbReference type="Proteomes" id="UP000507470"/>
    </source>
</evidence>
<dbReference type="PANTHER" id="PTHR37984">
    <property type="entry name" value="PROTEIN CBG26694"/>
    <property type="match status" value="1"/>
</dbReference>
<dbReference type="InterPro" id="IPR001584">
    <property type="entry name" value="Integrase_cat-core"/>
</dbReference>
<keyword evidence="3" id="KW-1185">Reference proteome</keyword>
<organism evidence="2 3">
    <name type="scientific">Mytilus coruscus</name>
    <name type="common">Sea mussel</name>
    <dbReference type="NCBI Taxonomy" id="42192"/>
    <lineage>
        <taxon>Eukaryota</taxon>
        <taxon>Metazoa</taxon>
        <taxon>Spiralia</taxon>
        <taxon>Lophotrochozoa</taxon>
        <taxon>Mollusca</taxon>
        <taxon>Bivalvia</taxon>
        <taxon>Autobranchia</taxon>
        <taxon>Pteriomorphia</taxon>
        <taxon>Mytilida</taxon>
        <taxon>Mytiloidea</taxon>
        <taxon>Mytilidae</taxon>
        <taxon>Mytilinae</taxon>
        <taxon>Mytilus</taxon>
    </lineage>
</organism>
<dbReference type="OrthoDB" id="6153816at2759"/>
<evidence type="ECO:0000259" key="1">
    <source>
        <dbReference type="PROSITE" id="PS50994"/>
    </source>
</evidence>
<dbReference type="Gene3D" id="1.10.340.70">
    <property type="match status" value="1"/>
</dbReference>
<dbReference type="InterPro" id="IPR050951">
    <property type="entry name" value="Retrovirus_Pol_polyprotein"/>
</dbReference>
<gene>
    <name evidence="2" type="ORF">MCOR_52685</name>
</gene>